<reference evidence="2" key="1">
    <citation type="submission" date="2023-01" db="EMBL/GenBank/DDBJ databases">
        <authorList>
            <person name="Van Ghelder C."/>
            <person name="Rancurel C."/>
        </authorList>
    </citation>
    <scope>NUCLEOTIDE SEQUENCE</scope>
    <source>
        <strain evidence="2">CNCM I-4278</strain>
    </source>
</reference>
<evidence type="ECO:0000313" key="2">
    <source>
        <dbReference type="EMBL" id="CAI6338158.1"/>
    </source>
</evidence>
<proteinExistence type="predicted"/>
<evidence type="ECO:0000313" key="3">
    <source>
        <dbReference type="Proteomes" id="UP001152607"/>
    </source>
</evidence>
<accession>A0A9W4UPT3</accession>
<feature type="compositionally biased region" description="Polar residues" evidence="1">
    <location>
        <begin position="38"/>
        <end position="53"/>
    </location>
</feature>
<evidence type="ECO:0000256" key="1">
    <source>
        <dbReference type="SAM" id="MobiDB-lite"/>
    </source>
</evidence>
<dbReference type="AlphaFoldDB" id="A0A9W4UPT3"/>
<dbReference type="OrthoDB" id="10443897at2759"/>
<feature type="region of interest" description="Disordered" evidence="1">
    <location>
        <begin position="1"/>
        <end position="60"/>
    </location>
</feature>
<comment type="caution">
    <text evidence="2">The sequence shown here is derived from an EMBL/GenBank/DDBJ whole genome shotgun (WGS) entry which is preliminary data.</text>
</comment>
<protein>
    <submittedName>
        <fullName evidence="2">Uncharacterized protein</fullName>
    </submittedName>
</protein>
<dbReference type="Proteomes" id="UP001152607">
    <property type="component" value="Unassembled WGS sequence"/>
</dbReference>
<sequence length="136" mass="14134">MNSANPFEPQPTYASTMASDSSISSVPSSTPPSCPPNTVASRPGSSATSVSSSYDHRKQADGTAVMQALADPALAELVDLMERTAAACQMKRDKNGTCGYASQVCLQQGFADPNTVAVAECRLEVEGLASRSSAER</sequence>
<keyword evidence="3" id="KW-1185">Reference proteome</keyword>
<feature type="compositionally biased region" description="Low complexity" evidence="1">
    <location>
        <begin position="15"/>
        <end position="28"/>
    </location>
</feature>
<name>A0A9W4UPT3_9PLEO</name>
<organism evidence="2 3">
    <name type="scientific">Periconia digitata</name>
    <dbReference type="NCBI Taxonomy" id="1303443"/>
    <lineage>
        <taxon>Eukaryota</taxon>
        <taxon>Fungi</taxon>
        <taxon>Dikarya</taxon>
        <taxon>Ascomycota</taxon>
        <taxon>Pezizomycotina</taxon>
        <taxon>Dothideomycetes</taxon>
        <taxon>Pleosporomycetidae</taxon>
        <taxon>Pleosporales</taxon>
        <taxon>Massarineae</taxon>
        <taxon>Periconiaceae</taxon>
        <taxon>Periconia</taxon>
    </lineage>
</organism>
<gene>
    <name evidence="2" type="ORF">PDIGIT_LOCUS11283</name>
</gene>
<dbReference type="EMBL" id="CAOQHR010000008">
    <property type="protein sequence ID" value="CAI6338158.1"/>
    <property type="molecule type" value="Genomic_DNA"/>
</dbReference>